<evidence type="ECO:0000313" key="7">
    <source>
        <dbReference type="EMBL" id="MCT7400003.1"/>
    </source>
</evidence>
<accession>A0ABT2M3A3</accession>
<dbReference type="InterPro" id="IPR018117">
    <property type="entry name" value="C5_DNA_meth_AS"/>
</dbReference>
<name>A0ABT2M3A3_9FIRM</name>
<dbReference type="Gene3D" id="3.40.50.150">
    <property type="entry name" value="Vaccinia Virus protein VP39"/>
    <property type="match status" value="1"/>
</dbReference>
<evidence type="ECO:0000256" key="6">
    <source>
        <dbReference type="PROSITE-ProRule" id="PRU01016"/>
    </source>
</evidence>
<dbReference type="GO" id="GO:0008168">
    <property type="term" value="F:methyltransferase activity"/>
    <property type="evidence" value="ECO:0007669"/>
    <property type="project" value="UniProtKB-KW"/>
</dbReference>
<keyword evidence="2 6" id="KW-0489">Methyltransferase</keyword>
<evidence type="ECO:0000313" key="8">
    <source>
        <dbReference type="Proteomes" id="UP001431199"/>
    </source>
</evidence>
<sequence length="150" mass="17510">MAGFTPVASVEIMDAAVETYKYNFIEQKGFNETVETRDIREEEVKQKLYDEIGERHVNLVVGGFPCQGFSMSGNRVITDERNSLYLEMKKIVERLKPEYVVMENVEGLRSMMNGAIEKKIIEDYKKIGYDINVTILNWKKWAFMFNYIGR</sequence>
<gene>
    <name evidence="7" type="ORF">N5B56_13110</name>
</gene>
<dbReference type="PROSITE" id="PS00094">
    <property type="entry name" value="C5_MTASE_1"/>
    <property type="match status" value="1"/>
</dbReference>
<dbReference type="GO" id="GO:0032259">
    <property type="term" value="P:methylation"/>
    <property type="evidence" value="ECO:0007669"/>
    <property type="project" value="UniProtKB-KW"/>
</dbReference>
<protein>
    <recommendedName>
        <fullName evidence="1">DNA (cytosine-5-)-methyltransferase</fullName>
        <ecNumber evidence="1">2.1.1.37</ecNumber>
    </recommendedName>
</protein>
<dbReference type="RefSeq" id="WP_260979160.1">
    <property type="nucleotide sequence ID" value="NZ_JAODBU010000016.1"/>
</dbReference>
<dbReference type="InterPro" id="IPR050390">
    <property type="entry name" value="C5-Methyltransferase"/>
</dbReference>
<evidence type="ECO:0000256" key="2">
    <source>
        <dbReference type="ARBA" id="ARBA00022603"/>
    </source>
</evidence>
<evidence type="ECO:0000256" key="3">
    <source>
        <dbReference type="ARBA" id="ARBA00022679"/>
    </source>
</evidence>
<dbReference type="InterPro" id="IPR001525">
    <property type="entry name" value="C5_MeTfrase"/>
</dbReference>
<evidence type="ECO:0000256" key="5">
    <source>
        <dbReference type="ARBA" id="ARBA00022747"/>
    </source>
</evidence>
<organism evidence="7 8">
    <name type="scientific">Eubacterium album</name>
    <dbReference type="NCBI Taxonomy" id="2978477"/>
    <lineage>
        <taxon>Bacteria</taxon>
        <taxon>Bacillati</taxon>
        <taxon>Bacillota</taxon>
        <taxon>Clostridia</taxon>
        <taxon>Eubacteriales</taxon>
        <taxon>Eubacteriaceae</taxon>
        <taxon>Eubacterium</taxon>
    </lineage>
</organism>
<dbReference type="PANTHER" id="PTHR10629">
    <property type="entry name" value="CYTOSINE-SPECIFIC METHYLTRANSFERASE"/>
    <property type="match status" value="1"/>
</dbReference>
<keyword evidence="8" id="KW-1185">Reference proteome</keyword>
<feature type="active site" evidence="6">
    <location>
        <position position="66"/>
    </location>
</feature>
<dbReference type="SUPFAM" id="SSF53335">
    <property type="entry name" value="S-adenosyl-L-methionine-dependent methyltransferases"/>
    <property type="match status" value="1"/>
</dbReference>
<dbReference type="EMBL" id="JAODBU010000016">
    <property type="protein sequence ID" value="MCT7400003.1"/>
    <property type="molecule type" value="Genomic_DNA"/>
</dbReference>
<evidence type="ECO:0000256" key="1">
    <source>
        <dbReference type="ARBA" id="ARBA00011975"/>
    </source>
</evidence>
<comment type="similarity">
    <text evidence="6">Belongs to the class I-like SAM-binding methyltransferase superfamily. C5-methyltransferase family.</text>
</comment>
<proteinExistence type="inferred from homology"/>
<dbReference type="PANTHER" id="PTHR10629:SF52">
    <property type="entry name" value="DNA (CYTOSINE-5)-METHYLTRANSFERASE 1"/>
    <property type="match status" value="1"/>
</dbReference>
<keyword evidence="4 6" id="KW-0949">S-adenosyl-L-methionine</keyword>
<dbReference type="InterPro" id="IPR029063">
    <property type="entry name" value="SAM-dependent_MTases_sf"/>
</dbReference>
<comment type="caution">
    <text evidence="7">The sequence shown here is derived from an EMBL/GenBank/DDBJ whole genome shotgun (WGS) entry which is preliminary data.</text>
</comment>
<dbReference type="EC" id="2.1.1.37" evidence="1"/>
<dbReference type="Pfam" id="PF00145">
    <property type="entry name" value="DNA_methylase"/>
    <property type="match status" value="1"/>
</dbReference>
<keyword evidence="5" id="KW-0680">Restriction system</keyword>
<dbReference type="PROSITE" id="PS51679">
    <property type="entry name" value="SAM_MT_C5"/>
    <property type="match status" value="1"/>
</dbReference>
<keyword evidence="3 6" id="KW-0808">Transferase</keyword>
<reference evidence="7" key="1">
    <citation type="submission" date="2022-09" db="EMBL/GenBank/DDBJ databases">
        <title>Eubacterium sp. LFL-14 isolated from human feces.</title>
        <authorList>
            <person name="Liu F."/>
        </authorList>
    </citation>
    <scope>NUCLEOTIDE SEQUENCE</scope>
    <source>
        <strain evidence="7">LFL-14</strain>
    </source>
</reference>
<evidence type="ECO:0000256" key="4">
    <source>
        <dbReference type="ARBA" id="ARBA00022691"/>
    </source>
</evidence>
<dbReference type="Proteomes" id="UP001431199">
    <property type="component" value="Unassembled WGS sequence"/>
</dbReference>